<dbReference type="Gene3D" id="3.30.420.10">
    <property type="entry name" value="Ribonuclease H-like superfamily/Ribonuclease H"/>
    <property type="match status" value="1"/>
</dbReference>
<comment type="caution">
    <text evidence="2">The sequence shown here is derived from an EMBL/GenBank/DDBJ whole genome shotgun (WGS) entry which is preliminary data.</text>
</comment>
<dbReference type="PANTHER" id="PTHR47723">
    <property type="entry name" value="OS05G0353850 PROTEIN"/>
    <property type="match status" value="1"/>
</dbReference>
<dbReference type="EMBL" id="JBBPBN010000260">
    <property type="protein sequence ID" value="KAK8491405.1"/>
    <property type="molecule type" value="Genomic_DNA"/>
</dbReference>
<gene>
    <name evidence="2" type="ORF">V6N11_073731</name>
</gene>
<dbReference type="SUPFAM" id="SSF53098">
    <property type="entry name" value="Ribonuclease H-like"/>
    <property type="match status" value="1"/>
</dbReference>
<proteinExistence type="predicted"/>
<accession>A0ABR2AEP2</accession>
<dbReference type="InterPro" id="IPR053151">
    <property type="entry name" value="RNase_H-like"/>
</dbReference>
<dbReference type="CDD" id="cd06222">
    <property type="entry name" value="RNase_H_like"/>
    <property type="match status" value="1"/>
</dbReference>
<evidence type="ECO:0000313" key="2">
    <source>
        <dbReference type="EMBL" id="KAK8491405.1"/>
    </source>
</evidence>
<protein>
    <recommendedName>
        <fullName evidence="1">RNase H type-1 domain-containing protein</fullName>
    </recommendedName>
</protein>
<feature type="domain" description="RNase H type-1" evidence="1">
    <location>
        <begin position="35"/>
        <end position="145"/>
    </location>
</feature>
<evidence type="ECO:0000313" key="3">
    <source>
        <dbReference type="Proteomes" id="UP001396334"/>
    </source>
</evidence>
<organism evidence="2 3">
    <name type="scientific">Hibiscus sabdariffa</name>
    <name type="common">roselle</name>
    <dbReference type="NCBI Taxonomy" id="183260"/>
    <lineage>
        <taxon>Eukaryota</taxon>
        <taxon>Viridiplantae</taxon>
        <taxon>Streptophyta</taxon>
        <taxon>Embryophyta</taxon>
        <taxon>Tracheophyta</taxon>
        <taxon>Spermatophyta</taxon>
        <taxon>Magnoliopsida</taxon>
        <taxon>eudicotyledons</taxon>
        <taxon>Gunneridae</taxon>
        <taxon>Pentapetalae</taxon>
        <taxon>rosids</taxon>
        <taxon>malvids</taxon>
        <taxon>Malvales</taxon>
        <taxon>Malvaceae</taxon>
        <taxon>Malvoideae</taxon>
        <taxon>Hibiscus</taxon>
    </lineage>
</organism>
<dbReference type="InterPro" id="IPR044730">
    <property type="entry name" value="RNase_H-like_dom_plant"/>
</dbReference>
<dbReference type="Pfam" id="PF13456">
    <property type="entry name" value="RVT_3"/>
    <property type="match status" value="1"/>
</dbReference>
<reference evidence="2 3" key="1">
    <citation type="journal article" date="2024" name="G3 (Bethesda)">
        <title>Genome assembly of Hibiscus sabdariffa L. provides insights into metabolisms of medicinal natural products.</title>
        <authorList>
            <person name="Kim T."/>
        </authorList>
    </citation>
    <scope>NUCLEOTIDE SEQUENCE [LARGE SCALE GENOMIC DNA]</scope>
    <source>
        <strain evidence="2">TK-2024</strain>
        <tissue evidence="2">Old leaves</tissue>
    </source>
</reference>
<dbReference type="Proteomes" id="UP001396334">
    <property type="component" value="Unassembled WGS sequence"/>
</dbReference>
<dbReference type="InterPro" id="IPR036397">
    <property type="entry name" value="RNaseH_sf"/>
</dbReference>
<sequence>MGHESSLAMFNRLVMQYCVASRASRAVDKYRCITTGCASCGGVLHNEKGDSIMSFSRFIGVWSTLDVELWGVLEGLNHAWNLGYLKIEVELDSLTVVRILLRKVGAGTHYNLINHVHEILRQDWVIMFSHIFCEANTIADELAKMDTYGHMGGWIFWYPPPGIRDLVLHEIGLISTTYSYLVLFVDVTCFI</sequence>
<keyword evidence="3" id="KW-1185">Reference proteome</keyword>
<evidence type="ECO:0000259" key="1">
    <source>
        <dbReference type="Pfam" id="PF13456"/>
    </source>
</evidence>
<dbReference type="PANTHER" id="PTHR47723:SF19">
    <property type="entry name" value="POLYNUCLEOTIDYL TRANSFERASE, RIBONUCLEASE H-LIKE SUPERFAMILY PROTEIN"/>
    <property type="match status" value="1"/>
</dbReference>
<dbReference type="InterPro" id="IPR002156">
    <property type="entry name" value="RNaseH_domain"/>
</dbReference>
<dbReference type="InterPro" id="IPR012337">
    <property type="entry name" value="RNaseH-like_sf"/>
</dbReference>
<name>A0ABR2AEP2_9ROSI</name>